<gene>
    <name evidence="3" type="ORF">K8W16_09565</name>
</gene>
<evidence type="ECO:0000313" key="3">
    <source>
        <dbReference type="EMBL" id="HJD97877.1"/>
    </source>
</evidence>
<dbReference type="PROSITE" id="PS00105">
    <property type="entry name" value="AA_TRANSFER_CLASS_1"/>
    <property type="match status" value="1"/>
</dbReference>
<proteinExistence type="inferred from homology"/>
<accession>A0A921DTA1</accession>
<dbReference type="AlphaFoldDB" id="A0A921DTA1"/>
<keyword evidence="1 3" id="KW-0032">Aminotransferase</keyword>
<comment type="similarity">
    <text evidence="1">Belongs to the class-I pyridoxal-phosphate-dependent aminotransferase family.</text>
</comment>
<dbReference type="EMBL" id="DYZA01000191">
    <property type="protein sequence ID" value="HJD97877.1"/>
    <property type="molecule type" value="Genomic_DNA"/>
</dbReference>
<evidence type="ECO:0000259" key="2">
    <source>
        <dbReference type="Pfam" id="PF00155"/>
    </source>
</evidence>
<dbReference type="NCBIfam" id="NF005305">
    <property type="entry name" value="PRK06836.1"/>
    <property type="match status" value="1"/>
</dbReference>
<evidence type="ECO:0000256" key="1">
    <source>
        <dbReference type="RuleBase" id="RU000481"/>
    </source>
</evidence>
<protein>
    <recommendedName>
        <fullName evidence="1">Aminotransferase</fullName>
        <ecNumber evidence="1">2.6.1.-</ecNumber>
    </recommendedName>
</protein>
<dbReference type="GO" id="GO:0008483">
    <property type="term" value="F:transaminase activity"/>
    <property type="evidence" value="ECO:0007669"/>
    <property type="project" value="UniProtKB-KW"/>
</dbReference>
<dbReference type="InterPro" id="IPR015422">
    <property type="entry name" value="PyrdxlP-dep_Trfase_small"/>
</dbReference>
<feature type="domain" description="Aminotransferase class I/classII large" evidence="2">
    <location>
        <begin position="40"/>
        <end position="390"/>
    </location>
</feature>
<reference evidence="3" key="1">
    <citation type="journal article" date="2021" name="PeerJ">
        <title>Extensive microbial diversity within the chicken gut microbiome revealed by metagenomics and culture.</title>
        <authorList>
            <person name="Gilroy R."/>
            <person name="Ravi A."/>
            <person name="Getino M."/>
            <person name="Pursley I."/>
            <person name="Horton D.L."/>
            <person name="Alikhan N.F."/>
            <person name="Baker D."/>
            <person name="Gharbi K."/>
            <person name="Hall N."/>
            <person name="Watson M."/>
            <person name="Adriaenssens E.M."/>
            <person name="Foster-Nyarko E."/>
            <person name="Jarju S."/>
            <person name="Secka A."/>
            <person name="Antonio M."/>
            <person name="Oren A."/>
            <person name="Chaudhuri R.R."/>
            <person name="La Ragione R."/>
            <person name="Hildebrand F."/>
            <person name="Pallen M.J."/>
        </authorList>
    </citation>
    <scope>NUCLEOTIDE SEQUENCE</scope>
    <source>
        <strain evidence="3">ChiGjej2B2-19336</strain>
    </source>
</reference>
<dbReference type="PANTHER" id="PTHR42691:SF1">
    <property type="entry name" value="ASPARTATE AMINOTRANSFERASE YHDR-RELATED"/>
    <property type="match status" value="1"/>
</dbReference>
<dbReference type="Proteomes" id="UP000698963">
    <property type="component" value="Unassembled WGS sequence"/>
</dbReference>
<dbReference type="SUPFAM" id="SSF53383">
    <property type="entry name" value="PLP-dependent transferases"/>
    <property type="match status" value="1"/>
</dbReference>
<dbReference type="Gene3D" id="3.40.640.10">
    <property type="entry name" value="Type I PLP-dependent aspartate aminotransferase-like (Major domain)"/>
    <property type="match status" value="1"/>
</dbReference>
<reference evidence="3" key="2">
    <citation type="submission" date="2021-09" db="EMBL/GenBank/DDBJ databases">
        <authorList>
            <person name="Gilroy R."/>
        </authorList>
    </citation>
    <scope>NUCLEOTIDE SEQUENCE</scope>
    <source>
        <strain evidence="3">ChiGjej2B2-19336</strain>
    </source>
</reference>
<dbReference type="Pfam" id="PF00155">
    <property type="entry name" value="Aminotran_1_2"/>
    <property type="match status" value="1"/>
</dbReference>
<dbReference type="CDD" id="cd00609">
    <property type="entry name" value="AAT_like"/>
    <property type="match status" value="1"/>
</dbReference>
<keyword evidence="1 3" id="KW-0808">Transferase</keyword>
<comment type="cofactor">
    <cofactor evidence="1">
        <name>pyridoxal 5'-phosphate</name>
        <dbReference type="ChEBI" id="CHEBI:597326"/>
    </cofactor>
</comment>
<organism evidence="3 4">
    <name type="scientific">Mailhella massiliensis</name>
    <dbReference type="NCBI Taxonomy" id="1903261"/>
    <lineage>
        <taxon>Bacteria</taxon>
        <taxon>Pseudomonadati</taxon>
        <taxon>Thermodesulfobacteriota</taxon>
        <taxon>Desulfovibrionia</taxon>
        <taxon>Desulfovibrionales</taxon>
        <taxon>Desulfovibrionaceae</taxon>
        <taxon>Mailhella</taxon>
    </lineage>
</organism>
<dbReference type="InterPro" id="IPR015424">
    <property type="entry name" value="PyrdxlP-dep_Trfase"/>
</dbReference>
<comment type="caution">
    <text evidence="3">The sequence shown here is derived from an EMBL/GenBank/DDBJ whole genome shotgun (WGS) entry which is preliminary data.</text>
</comment>
<evidence type="ECO:0000313" key="4">
    <source>
        <dbReference type="Proteomes" id="UP000698963"/>
    </source>
</evidence>
<sequence>MSASVISSAMEQNLSQGSMIRRMFEAGIELRKKYGADAVCDFSLGNPDLAPPAEAARAMSTLASRLSEPGILGYMPNGGFAWARERLAAWLSSQQQTALEAKHVMLGCGAAGVMNAFFHTVLEPGDEVLTVAPFFGEYRFYAGNHGGVLRPVPCRAEDFGPDVEALAAAVTPRTRAVIINSPNNPSGAVYTKQDIEALAAMLEEASKRIGRIIYLIADEPYRFLAYDGLEVPAALPLYKHAVVISSFAKNYGMAGERVGYIAVNPAMDDADKLMDGLIFSNRVLGFVNPPVVGQYLMAECLGTSTEEALAVYTRRRNRLAAILANAGYEFTLPKGTFYFFPKAPGGDDKAIVERLTQNLVLAVPSSGFGYPGYFRLSFAVEDAVIERSAEGFCKALNG</sequence>
<dbReference type="EC" id="2.6.1.-" evidence="1"/>
<dbReference type="PANTHER" id="PTHR42691">
    <property type="entry name" value="ASPARTATE AMINOTRANSFERASE YHDR-RELATED"/>
    <property type="match status" value="1"/>
</dbReference>
<dbReference type="InterPro" id="IPR004838">
    <property type="entry name" value="NHTrfase_class1_PyrdxlP-BS"/>
</dbReference>
<name>A0A921DTA1_9BACT</name>
<dbReference type="GO" id="GO:0030170">
    <property type="term" value="F:pyridoxal phosphate binding"/>
    <property type="evidence" value="ECO:0007669"/>
    <property type="project" value="InterPro"/>
</dbReference>
<dbReference type="Gene3D" id="3.90.1150.10">
    <property type="entry name" value="Aspartate Aminotransferase, domain 1"/>
    <property type="match status" value="2"/>
</dbReference>
<dbReference type="InterPro" id="IPR015421">
    <property type="entry name" value="PyrdxlP-dep_Trfase_major"/>
</dbReference>
<dbReference type="InterPro" id="IPR004839">
    <property type="entry name" value="Aminotransferase_I/II_large"/>
</dbReference>